<dbReference type="GO" id="GO:0005267">
    <property type="term" value="F:potassium channel activity"/>
    <property type="evidence" value="ECO:0007669"/>
    <property type="project" value="UniProtKB-KW"/>
</dbReference>
<organism evidence="14 15">
    <name type="scientific">Methylocystis heyeri</name>
    <dbReference type="NCBI Taxonomy" id="391905"/>
    <lineage>
        <taxon>Bacteria</taxon>
        <taxon>Pseudomonadati</taxon>
        <taxon>Pseudomonadota</taxon>
        <taxon>Alphaproteobacteria</taxon>
        <taxon>Hyphomicrobiales</taxon>
        <taxon>Methylocystaceae</taxon>
        <taxon>Methylocystis</taxon>
    </lineage>
</organism>
<keyword evidence="3" id="KW-0813">Transport</keyword>
<feature type="transmembrane region" description="Helical" evidence="13">
    <location>
        <begin position="53"/>
        <end position="73"/>
    </location>
</feature>
<keyword evidence="6" id="KW-0631">Potassium channel</keyword>
<dbReference type="EMBL" id="CP046052">
    <property type="protein sequence ID" value="QGM44561.1"/>
    <property type="molecule type" value="Genomic_DNA"/>
</dbReference>
<gene>
    <name evidence="14" type="ORF">H2LOC_002005</name>
</gene>
<proteinExistence type="inferred from homology"/>
<keyword evidence="5 13" id="KW-0812">Transmembrane</keyword>
<evidence type="ECO:0000256" key="12">
    <source>
        <dbReference type="ARBA" id="ARBA00034430"/>
    </source>
</evidence>
<evidence type="ECO:0000256" key="10">
    <source>
        <dbReference type="ARBA" id="ARBA00023136"/>
    </source>
</evidence>
<evidence type="ECO:0000313" key="14">
    <source>
        <dbReference type="EMBL" id="QGM44561.1"/>
    </source>
</evidence>
<keyword evidence="9" id="KW-0406">Ion transport</keyword>
<feature type="transmembrane region" description="Helical" evidence="13">
    <location>
        <begin position="12"/>
        <end position="33"/>
    </location>
</feature>
<dbReference type="Proteomes" id="UP000309061">
    <property type="component" value="Chromosome"/>
</dbReference>
<evidence type="ECO:0000256" key="6">
    <source>
        <dbReference type="ARBA" id="ARBA00022826"/>
    </source>
</evidence>
<dbReference type="PANTHER" id="PTHR31462:SF5">
    <property type="entry name" value="ENDOSOMAL_LYSOSOMAL PROTON CHANNEL TMEM175"/>
    <property type="match status" value="1"/>
</dbReference>
<evidence type="ECO:0000256" key="4">
    <source>
        <dbReference type="ARBA" id="ARBA00022538"/>
    </source>
</evidence>
<accession>A0A6B8KBY0</accession>
<feature type="transmembrane region" description="Helical" evidence="13">
    <location>
        <begin position="165"/>
        <end position="194"/>
    </location>
</feature>
<sequence length="200" mass="22589">MQQDLNTRRIEAFSDGIFSIAITLLVLEIKVPSADMVQRHGLALSLIYIWPSYLAYIISFATILVIWAHHHWVYSAIKKSDLKLIYWNGLLLLFVTFVPFPTGLLAEYLLHSEAKVATSLYTGTFLAISLSFHGLWRHASANEKLLGSETKNATRITYHYRLAPIFYFASFISSFYSEATGIALCLLSALYFAVGGWPRS</sequence>
<keyword evidence="7" id="KW-0630">Potassium</keyword>
<evidence type="ECO:0000313" key="15">
    <source>
        <dbReference type="Proteomes" id="UP000309061"/>
    </source>
</evidence>
<evidence type="ECO:0000256" key="1">
    <source>
        <dbReference type="ARBA" id="ARBA00004141"/>
    </source>
</evidence>
<comment type="catalytic activity">
    <reaction evidence="12">
        <text>K(+)(in) = K(+)(out)</text>
        <dbReference type="Rhea" id="RHEA:29463"/>
        <dbReference type="ChEBI" id="CHEBI:29103"/>
    </reaction>
</comment>
<dbReference type="RefSeq" id="WP_136494860.1">
    <property type="nucleotide sequence ID" value="NZ_CP046052.1"/>
</dbReference>
<dbReference type="PANTHER" id="PTHR31462">
    <property type="entry name" value="ENDOSOMAL/LYSOSOMAL POTASSIUM CHANNEL TMEM175"/>
    <property type="match status" value="1"/>
</dbReference>
<keyword evidence="4" id="KW-0633">Potassium transport</keyword>
<dbReference type="GO" id="GO:0016020">
    <property type="term" value="C:membrane"/>
    <property type="evidence" value="ECO:0007669"/>
    <property type="project" value="UniProtKB-SubCell"/>
</dbReference>
<dbReference type="OrthoDB" id="7626281at2"/>
<evidence type="ECO:0000256" key="7">
    <source>
        <dbReference type="ARBA" id="ARBA00022958"/>
    </source>
</evidence>
<evidence type="ECO:0000256" key="3">
    <source>
        <dbReference type="ARBA" id="ARBA00022448"/>
    </source>
</evidence>
<dbReference type="GO" id="GO:0015252">
    <property type="term" value="F:proton channel activity"/>
    <property type="evidence" value="ECO:0007669"/>
    <property type="project" value="InterPro"/>
</dbReference>
<feature type="transmembrane region" description="Helical" evidence="13">
    <location>
        <begin position="118"/>
        <end position="136"/>
    </location>
</feature>
<protein>
    <submittedName>
        <fullName evidence="14">DUF1211 domain-containing protein</fullName>
    </submittedName>
</protein>
<evidence type="ECO:0000256" key="13">
    <source>
        <dbReference type="SAM" id="Phobius"/>
    </source>
</evidence>
<evidence type="ECO:0000256" key="9">
    <source>
        <dbReference type="ARBA" id="ARBA00023065"/>
    </source>
</evidence>
<evidence type="ECO:0000256" key="11">
    <source>
        <dbReference type="ARBA" id="ARBA00023303"/>
    </source>
</evidence>
<feature type="transmembrane region" description="Helical" evidence="13">
    <location>
        <begin position="85"/>
        <end position="106"/>
    </location>
</feature>
<keyword evidence="11" id="KW-0407">Ion channel</keyword>
<dbReference type="KEGG" id="mhey:H2LOC_002005"/>
<evidence type="ECO:0000256" key="5">
    <source>
        <dbReference type="ARBA" id="ARBA00022692"/>
    </source>
</evidence>
<reference evidence="14 15" key="1">
    <citation type="submission" date="2019-11" db="EMBL/GenBank/DDBJ databases">
        <title>The genome sequence of Methylocystis heyeri.</title>
        <authorList>
            <person name="Oshkin I.Y."/>
            <person name="Miroshnikov K."/>
            <person name="Dedysh S.N."/>
        </authorList>
    </citation>
    <scope>NUCLEOTIDE SEQUENCE [LARGE SCALE GENOMIC DNA]</scope>
    <source>
        <strain evidence="14 15">H2</strain>
    </source>
</reference>
<evidence type="ECO:0000256" key="8">
    <source>
        <dbReference type="ARBA" id="ARBA00022989"/>
    </source>
</evidence>
<keyword evidence="8 13" id="KW-1133">Transmembrane helix</keyword>
<name>A0A6B8KBY0_9HYPH</name>
<evidence type="ECO:0000256" key="2">
    <source>
        <dbReference type="ARBA" id="ARBA00006920"/>
    </source>
</evidence>
<dbReference type="InterPro" id="IPR010617">
    <property type="entry name" value="TMEM175-like"/>
</dbReference>
<dbReference type="Pfam" id="PF06736">
    <property type="entry name" value="TMEM175"/>
    <property type="match status" value="1"/>
</dbReference>
<keyword evidence="10 13" id="KW-0472">Membrane</keyword>
<keyword evidence="15" id="KW-1185">Reference proteome</keyword>
<comment type="subcellular location">
    <subcellularLocation>
        <location evidence="1">Membrane</location>
        <topology evidence="1">Multi-pass membrane protein</topology>
    </subcellularLocation>
</comment>
<comment type="similarity">
    <text evidence="2">Belongs to the TMEM175 family.</text>
</comment>
<dbReference type="AlphaFoldDB" id="A0A6B8KBY0"/>